<dbReference type="InterPro" id="IPR026961">
    <property type="entry name" value="PGG_dom"/>
</dbReference>
<evidence type="ECO:0000313" key="3">
    <source>
        <dbReference type="EMBL" id="KAK3198072.1"/>
    </source>
</evidence>
<keyword evidence="1" id="KW-0472">Membrane</keyword>
<comment type="caution">
    <text evidence="3">The sequence shown here is derived from an EMBL/GenBank/DDBJ whole genome shotgun (WGS) entry which is preliminary data.</text>
</comment>
<keyword evidence="1" id="KW-1133">Transmembrane helix</keyword>
<feature type="domain" description="PGG" evidence="2">
    <location>
        <begin position="1"/>
        <end position="61"/>
    </location>
</feature>
<gene>
    <name evidence="3" type="ORF">Dsin_021487</name>
</gene>
<keyword evidence="4" id="KW-1185">Reference proteome</keyword>
<name>A0AAE0E095_9ROSI</name>
<feature type="transmembrane region" description="Helical" evidence="1">
    <location>
        <begin position="41"/>
        <end position="61"/>
    </location>
</feature>
<dbReference type="Pfam" id="PF13962">
    <property type="entry name" value="PGG"/>
    <property type="match status" value="1"/>
</dbReference>
<evidence type="ECO:0000259" key="2">
    <source>
        <dbReference type="Pfam" id="PF13962"/>
    </source>
</evidence>
<reference evidence="3" key="1">
    <citation type="journal article" date="2023" name="Plant J.">
        <title>Genome sequences and population genomics provide insights into the demographic history, inbreeding, and mutation load of two 'living fossil' tree species of Dipteronia.</title>
        <authorList>
            <person name="Feng Y."/>
            <person name="Comes H.P."/>
            <person name="Chen J."/>
            <person name="Zhu S."/>
            <person name="Lu R."/>
            <person name="Zhang X."/>
            <person name="Li P."/>
            <person name="Qiu J."/>
            <person name="Olsen K.M."/>
            <person name="Qiu Y."/>
        </authorList>
    </citation>
    <scope>NUCLEOTIDE SEQUENCE</scope>
    <source>
        <strain evidence="3">NBL</strain>
    </source>
</reference>
<accession>A0AAE0E095</accession>
<evidence type="ECO:0000256" key="1">
    <source>
        <dbReference type="SAM" id="Phobius"/>
    </source>
</evidence>
<dbReference type="EMBL" id="JANJYJ010000007">
    <property type="protein sequence ID" value="KAK3198072.1"/>
    <property type="molecule type" value="Genomic_DNA"/>
</dbReference>
<proteinExistence type="predicted"/>
<protein>
    <recommendedName>
        <fullName evidence="2">PGG domain-containing protein</fullName>
    </recommendedName>
</protein>
<dbReference type="AlphaFoldDB" id="A0AAE0E095"/>
<sequence>MVVAALIAIVVFSTTFTIHVGNYEKTRIPLSLIETAYRVFAALDTTVLSFYSISIIMFLSIPKSGDTNGFSEIFATQIDGWSLGSLYIGNSYDDTNPLGRTHSQKLACKERIPNGLYTLTNLILSQCRILTFHQTFAAVVHSDPSFPVG</sequence>
<keyword evidence="1" id="KW-0812">Transmembrane</keyword>
<evidence type="ECO:0000313" key="4">
    <source>
        <dbReference type="Proteomes" id="UP001281410"/>
    </source>
</evidence>
<organism evidence="3 4">
    <name type="scientific">Dipteronia sinensis</name>
    <dbReference type="NCBI Taxonomy" id="43782"/>
    <lineage>
        <taxon>Eukaryota</taxon>
        <taxon>Viridiplantae</taxon>
        <taxon>Streptophyta</taxon>
        <taxon>Embryophyta</taxon>
        <taxon>Tracheophyta</taxon>
        <taxon>Spermatophyta</taxon>
        <taxon>Magnoliopsida</taxon>
        <taxon>eudicotyledons</taxon>
        <taxon>Gunneridae</taxon>
        <taxon>Pentapetalae</taxon>
        <taxon>rosids</taxon>
        <taxon>malvids</taxon>
        <taxon>Sapindales</taxon>
        <taxon>Sapindaceae</taxon>
        <taxon>Hippocastanoideae</taxon>
        <taxon>Acereae</taxon>
        <taxon>Dipteronia</taxon>
    </lineage>
</organism>
<dbReference type="Proteomes" id="UP001281410">
    <property type="component" value="Unassembled WGS sequence"/>
</dbReference>